<dbReference type="EMBL" id="JADNYJ010000001">
    <property type="protein sequence ID" value="KAF8914424.1"/>
    <property type="molecule type" value="Genomic_DNA"/>
</dbReference>
<dbReference type="InterPro" id="IPR029523">
    <property type="entry name" value="INO80B/Ies2"/>
</dbReference>
<feature type="compositionally biased region" description="Polar residues" evidence="1">
    <location>
        <begin position="126"/>
        <end position="143"/>
    </location>
</feature>
<name>A0A9P5P5E6_GYMJU</name>
<evidence type="ECO:0000259" key="2">
    <source>
        <dbReference type="SMART" id="SM01406"/>
    </source>
</evidence>
<dbReference type="GO" id="GO:0031011">
    <property type="term" value="C:Ino80 complex"/>
    <property type="evidence" value="ECO:0007669"/>
    <property type="project" value="InterPro"/>
</dbReference>
<proteinExistence type="predicted"/>
<reference evidence="3" key="1">
    <citation type="submission" date="2020-11" db="EMBL/GenBank/DDBJ databases">
        <authorList>
            <consortium name="DOE Joint Genome Institute"/>
            <person name="Ahrendt S."/>
            <person name="Riley R."/>
            <person name="Andreopoulos W."/>
            <person name="LaButti K."/>
            <person name="Pangilinan J."/>
            <person name="Ruiz-duenas F.J."/>
            <person name="Barrasa J.M."/>
            <person name="Sanchez-Garcia M."/>
            <person name="Camarero S."/>
            <person name="Miyauchi S."/>
            <person name="Serrano A."/>
            <person name="Linde D."/>
            <person name="Babiker R."/>
            <person name="Drula E."/>
            <person name="Ayuso-Fernandez I."/>
            <person name="Pacheco R."/>
            <person name="Padilla G."/>
            <person name="Ferreira P."/>
            <person name="Barriuso J."/>
            <person name="Kellner H."/>
            <person name="Castanera R."/>
            <person name="Alfaro M."/>
            <person name="Ramirez L."/>
            <person name="Pisabarro A.G."/>
            <person name="Kuo A."/>
            <person name="Tritt A."/>
            <person name="Lipzen A."/>
            <person name="He G."/>
            <person name="Yan M."/>
            <person name="Ng V."/>
            <person name="Cullen D."/>
            <person name="Martin F."/>
            <person name="Rosso M.-N."/>
            <person name="Henrissat B."/>
            <person name="Hibbett D."/>
            <person name="Martinez A.T."/>
            <person name="Grigoriev I.V."/>
        </authorList>
    </citation>
    <scope>NUCLEOTIDE SEQUENCE</scope>
    <source>
        <strain evidence="3">AH 44721</strain>
    </source>
</reference>
<evidence type="ECO:0000256" key="1">
    <source>
        <dbReference type="SAM" id="MobiDB-lite"/>
    </source>
</evidence>
<accession>A0A9P5P5E6</accession>
<dbReference type="AlphaFoldDB" id="A0A9P5P5E6"/>
<dbReference type="GO" id="GO:0006338">
    <property type="term" value="P:chromatin remodeling"/>
    <property type="evidence" value="ECO:0007669"/>
    <property type="project" value="InterPro"/>
</dbReference>
<dbReference type="PANTHER" id="PTHR21561">
    <property type="entry name" value="INO80 COMPLEX SUBUNIT B"/>
    <property type="match status" value="1"/>
</dbReference>
<feature type="compositionally biased region" description="Acidic residues" evidence="1">
    <location>
        <begin position="1"/>
        <end position="44"/>
    </location>
</feature>
<keyword evidence="4" id="KW-1185">Reference proteome</keyword>
<organism evidence="3 4">
    <name type="scientific">Gymnopilus junonius</name>
    <name type="common">Spectacular rustgill mushroom</name>
    <name type="synonym">Gymnopilus spectabilis subsp. junonius</name>
    <dbReference type="NCBI Taxonomy" id="109634"/>
    <lineage>
        <taxon>Eukaryota</taxon>
        <taxon>Fungi</taxon>
        <taxon>Dikarya</taxon>
        <taxon>Basidiomycota</taxon>
        <taxon>Agaricomycotina</taxon>
        <taxon>Agaricomycetes</taxon>
        <taxon>Agaricomycetidae</taxon>
        <taxon>Agaricales</taxon>
        <taxon>Agaricineae</taxon>
        <taxon>Hymenogastraceae</taxon>
        <taxon>Gymnopilus</taxon>
    </lineage>
</organism>
<feature type="domain" description="INO80 complex subunit B-like conserved region" evidence="2">
    <location>
        <begin position="172"/>
        <end position="282"/>
    </location>
</feature>
<feature type="compositionally biased region" description="Acidic residues" evidence="1">
    <location>
        <begin position="242"/>
        <end position="258"/>
    </location>
</feature>
<dbReference type="Pfam" id="PF04795">
    <property type="entry name" value="PAPA-1"/>
    <property type="match status" value="1"/>
</dbReference>
<feature type="compositionally biased region" description="Basic and acidic residues" evidence="1">
    <location>
        <begin position="173"/>
        <end position="199"/>
    </location>
</feature>
<comment type="caution">
    <text evidence="3">The sequence shown here is derived from an EMBL/GenBank/DDBJ whole genome shotgun (WGS) entry which is preliminary data.</text>
</comment>
<sequence length="366" mass="40497">MQESEPEEEEQVDVEAEDEEEEGDEEEDAEAEESQSGGEDEDEGPSTRTSSQPRLKIKLKLPTANTSSNSAGTATPDDAEMDYAAFKRTPKRRAKAKVIQDVDVESEEESSPSATDDEAYSREAPSRSTGTPSAGTKPMTTRQAVLASVVDPSHVSLDEGTRSKKQPLNETELALRREETARKRKNLSEKKLEDEKAETINRLLKKQSRPRNKRTNTIDDRSPMPSASGSRASKLKPKVQDEVEEGEGDEDEDEAMDVETPEEIKPVMYRWTSSLRTVPGDSKRKVEMLMTFSVPESVLIVPPRAQLTDGDIIPEDAEQLEKIQKARGPGVCAVEGCGKPRKYRLPKDWTIGACDSAHLRVIANQA</sequence>
<dbReference type="InterPro" id="IPR006880">
    <property type="entry name" value="INO80B_C"/>
</dbReference>
<feature type="compositionally biased region" description="Basic residues" evidence="1">
    <location>
        <begin position="203"/>
        <end position="214"/>
    </location>
</feature>
<evidence type="ECO:0000313" key="4">
    <source>
        <dbReference type="Proteomes" id="UP000724874"/>
    </source>
</evidence>
<dbReference type="OrthoDB" id="2021186at2759"/>
<feature type="region of interest" description="Disordered" evidence="1">
    <location>
        <begin position="1"/>
        <end position="258"/>
    </location>
</feature>
<feature type="compositionally biased region" description="Polar residues" evidence="1">
    <location>
        <begin position="63"/>
        <end position="73"/>
    </location>
</feature>
<protein>
    <recommendedName>
        <fullName evidence="2">INO80 complex subunit B-like conserved region domain-containing protein</fullName>
    </recommendedName>
</protein>
<dbReference type="SMART" id="SM01406">
    <property type="entry name" value="PAPA-1"/>
    <property type="match status" value="1"/>
</dbReference>
<feature type="compositionally biased region" description="Acidic residues" evidence="1">
    <location>
        <begin position="102"/>
        <end position="118"/>
    </location>
</feature>
<evidence type="ECO:0000313" key="3">
    <source>
        <dbReference type="EMBL" id="KAF8914424.1"/>
    </source>
</evidence>
<gene>
    <name evidence="3" type="ORF">CPB84DRAFT_1759226</name>
</gene>
<dbReference type="PANTHER" id="PTHR21561:SF12">
    <property type="entry name" value="INO80 COMPLEX SUBUNIT B"/>
    <property type="match status" value="1"/>
</dbReference>
<dbReference type="Proteomes" id="UP000724874">
    <property type="component" value="Unassembled WGS sequence"/>
</dbReference>